<organism evidence="2 3">
    <name type="scientific">Halopenitus malekzadehii</name>
    <dbReference type="NCBI Taxonomy" id="1267564"/>
    <lineage>
        <taxon>Archaea</taxon>
        <taxon>Methanobacteriati</taxon>
        <taxon>Methanobacteriota</taxon>
        <taxon>Stenosarchaea group</taxon>
        <taxon>Halobacteria</taxon>
        <taxon>Halobacteriales</taxon>
        <taxon>Haloferacaceae</taxon>
        <taxon>Halopenitus</taxon>
    </lineage>
</organism>
<protein>
    <submittedName>
        <fullName evidence="2">Uncharacterized protein</fullName>
    </submittedName>
</protein>
<reference evidence="2 3" key="1">
    <citation type="submission" date="2016-10" db="EMBL/GenBank/DDBJ databases">
        <authorList>
            <person name="de Groot N.N."/>
        </authorList>
    </citation>
    <scope>NUCLEOTIDE SEQUENCE [LARGE SCALE GENOMIC DNA]</scope>
    <source>
        <strain evidence="2 3">IBRC-M10418</strain>
    </source>
</reference>
<dbReference type="STRING" id="1267564.SAMN05192561_105146"/>
<dbReference type="RefSeq" id="WP_177167480.1">
    <property type="nucleotide sequence ID" value="NZ_FNWU01000005.1"/>
</dbReference>
<keyword evidence="1" id="KW-1133">Transmembrane helix</keyword>
<dbReference type="Proteomes" id="UP000199215">
    <property type="component" value="Unassembled WGS sequence"/>
</dbReference>
<sequence length="57" mass="6112">MPSIFASPAIRYGISFVNAAVIALIAFTFLEGTIRWVALGIAALEVIVTPQILKHAE</sequence>
<dbReference type="OrthoDB" id="238114at2157"/>
<dbReference type="EMBL" id="FNWU01000005">
    <property type="protein sequence ID" value="SEH54130.1"/>
    <property type="molecule type" value="Genomic_DNA"/>
</dbReference>
<gene>
    <name evidence="2" type="ORF">SAMN05192561_105146</name>
</gene>
<evidence type="ECO:0000313" key="2">
    <source>
        <dbReference type="EMBL" id="SEH54130.1"/>
    </source>
</evidence>
<evidence type="ECO:0000313" key="3">
    <source>
        <dbReference type="Proteomes" id="UP000199215"/>
    </source>
</evidence>
<keyword evidence="3" id="KW-1185">Reference proteome</keyword>
<name>A0A1H6J598_9EURY</name>
<keyword evidence="1" id="KW-0812">Transmembrane</keyword>
<accession>A0A1H6J598</accession>
<feature type="transmembrane region" description="Helical" evidence="1">
    <location>
        <begin position="12"/>
        <end position="30"/>
    </location>
</feature>
<dbReference type="AlphaFoldDB" id="A0A1H6J598"/>
<keyword evidence="1" id="KW-0472">Membrane</keyword>
<proteinExistence type="predicted"/>
<evidence type="ECO:0000256" key="1">
    <source>
        <dbReference type="SAM" id="Phobius"/>
    </source>
</evidence>